<dbReference type="STRING" id="80966.ENSAPOP00000018049"/>
<dbReference type="SUPFAM" id="SSF57567">
    <property type="entry name" value="Serine protease inhibitors"/>
    <property type="match status" value="5"/>
</dbReference>
<evidence type="ECO:0000256" key="6">
    <source>
        <dbReference type="ARBA" id="ARBA00023157"/>
    </source>
</evidence>
<organism evidence="9 10">
    <name type="scientific">Acanthochromis polyacanthus</name>
    <name type="common">spiny chromis</name>
    <dbReference type="NCBI Taxonomy" id="80966"/>
    <lineage>
        <taxon>Eukaryota</taxon>
        <taxon>Metazoa</taxon>
        <taxon>Chordata</taxon>
        <taxon>Craniata</taxon>
        <taxon>Vertebrata</taxon>
        <taxon>Euteleostomi</taxon>
        <taxon>Actinopterygii</taxon>
        <taxon>Neopterygii</taxon>
        <taxon>Teleostei</taxon>
        <taxon>Neoteleostei</taxon>
        <taxon>Acanthomorphata</taxon>
        <taxon>Ovalentaria</taxon>
        <taxon>Pomacentridae</taxon>
        <taxon>Acanthochromis</taxon>
    </lineage>
</organism>
<protein>
    <recommendedName>
        <fullName evidence="8">VWFD domain-containing protein</fullName>
    </recommendedName>
</protein>
<feature type="domain" description="VWFD" evidence="8">
    <location>
        <begin position="1425"/>
        <end position="1603"/>
    </location>
</feature>
<evidence type="ECO:0000256" key="1">
    <source>
        <dbReference type="ARBA" id="ARBA00004236"/>
    </source>
</evidence>
<name>A0A3Q1FNK8_9TELE</name>
<feature type="domain" description="VWFD" evidence="8">
    <location>
        <begin position="1801"/>
        <end position="1950"/>
    </location>
</feature>
<keyword evidence="5" id="KW-0472">Membrane</keyword>
<evidence type="ECO:0000256" key="7">
    <source>
        <dbReference type="ARBA" id="ARBA00023180"/>
    </source>
</evidence>
<reference evidence="9" key="1">
    <citation type="submission" date="2025-08" db="UniProtKB">
        <authorList>
            <consortium name="Ensembl"/>
        </authorList>
    </citation>
    <scope>IDENTIFICATION</scope>
</reference>
<dbReference type="Proteomes" id="UP000257200">
    <property type="component" value="Unplaced"/>
</dbReference>
<dbReference type="Pfam" id="PF00094">
    <property type="entry name" value="VWD"/>
    <property type="match status" value="8"/>
</dbReference>
<evidence type="ECO:0000256" key="2">
    <source>
        <dbReference type="ARBA" id="ARBA00022475"/>
    </source>
</evidence>
<keyword evidence="4" id="KW-0677">Repeat</keyword>
<dbReference type="Ensembl" id="ENSAPOT00000027527.1">
    <property type="protein sequence ID" value="ENSAPOP00000018049.1"/>
    <property type="gene ID" value="ENSAPOG00000021387.1"/>
</dbReference>
<dbReference type="SMART" id="SM00215">
    <property type="entry name" value="VWC_out"/>
    <property type="match status" value="3"/>
</dbReference>
<sequence length="2387" mass="259875">CALSLGVCIAKGHPHYTTFDGRNFDVNGNCTYLLTSHCPSWRGLEDFNVEVQNRMKDVSTNGLAYLDHNLRNAIFQVDGVLKGLPVKLPHAAVLHSSMLTHVVVDNGVIVTYGGPNLIQIVIPGSHKKMCGLCGNVQGVATHDKLNGGFARYVSTFASSWSLSPPGMNCSEECDLCSACNSTMAAAFASYNLCGRLLAAAGPFGGCHSIVDPQPFFQNCVNDLCMSNGSEELFCSRLREYTFTCQEAGAEVKPWRGDKCSLSCPENSHYNICVDACPESCGILSDIPCPWPCYEGCQCNSGYKQSGNGCVKSEQCGCFYRGHYYEIGAISWAEGCSEHCNCSAAATMYCEPASCPEGESCTLNNTWGCSRKGSWFCAHFYTFDGQVFEFQGNCTYTLIQKNDTDDNTFWVGVEKGRTSNQASSLKAIHVKVAKDNMTIYRGDEGSVWVSLTLHNLTFTFSFDVFVVVDTNLGLKVKYDRSHIATVLLSNKTQVHGLCGNNNGIKEDDFRTPQGATVDAAAFGWSWRVSEGETRCTADCGDACPRCSAQQLQEKNVANKWISLHETSFWSPQSPFYLCKAAVNYTTISSTLSIFDLCSSNDTQKALCSMLEAYAAACQKAAIHIGKWRNSTFCPLSCKPNSHHESCGTACPATCEALSRSTPCILSCVESCQCDPGFVLDGDTCVPLSQCGCTHDGNHYSSNQTYWADESCTVQCVCEPQTHQIRCHSDSCGPDQSCGLQDGVRTCVPKHTCMYTSQHVITFDRRDYDFCGTCQYQLLGLCGQNRGLDQIQVHVQTDGHAESELNVLVNVSVCDANKIIIDKTLQMQFWHPLQVNGVKRNMPYHFSPSALAFSLHLHTYIYTDTGFEFSLSIEGIVSVRLSTKYANSTCGLCGNFNSDPADDLTASSTLEQLSPDLFGKLWRSGPNPWCVEGCLGGSCPECSSASLARFSDPEACGKILEVNGPFRHCHGKVDPSSFYRRCVSDLCLHGGLQPALSVCCNNTVELPGSIGENCLCESGLARSGNMCVSPESCSCLHHGEYLKAGQEVSSCKQSCFCLAGGHVACRNVSCGEDEECKIIGGVQGCHSKSRAAQCSVDGSQYATFDGKDFEFYGSCNYTLVQTCSLQKADVEPVLISARGNHSLGRQIYLQKNNGWISIKVPGSVELTSDLQNHILIKIPDAYQQTTCGLCGNYNNDPSDDLQLPNGTVTSDPDIFGPAWKSFDADSSCSDTCDRNCQKCQSPVPGFTPDPSCGLLTHPKGPFSSCHHVVYPQKYYSFCIKNFCFAEGQHWALCDALQAYEAACKSAGGTADLWMNTTGCAYQCPQFSHYSQCANACSSLCPEISQAVQCPQDCEEGCQCDTGHLYDGQACIPAGQCGCVQDGRSFKASESRLLHNCTVNCTCGPPLICKNYSCPPLDGEPVCESRQGFCWVWGGQRYHTFDGFDFNVEGTCTYLLAASRGAAGGLTPFSVSKKNDCSGSTAESCTQVVTLKFNFLMILLFNFQVNGKVTYIPVNLMRQKIQVSQKEGQVLLKTDFGMLVLFDWNATMLITLGPRYKAKVNGLCGNFNGDPQDEYPAAAPGSSPIKTSVELAQAYRLFDGDQNCCTGCKQKPDEEDLPADFASEDFSDRKRLCSVLLSQDGLMAHCHSRVDPDSFYRGCVVNHMHHEGSKALEQAKNFYSTVCNEANAHCPPNSHYKTCGSACPPTCESTVTFCILVCVQGCFCNYGFVQSPEGCITKDQCGFRDSSSKYHSLNSTFWIPDDCGQLCVSGPTAGEVRCKPDHCPKGTTCKQLHHKRVCQPKKPLNCTIVTGLHFTTFDGHKFDFRDSCSFSLVETNQTGVTPFKIMMSDASCSKRFSPSFNLALSIYDLEVVVRKENPRKILVSTLSVQSLSFGAHTGTLMVILPSSYSSAVSGLCGNANSDPHDDQMMPTGELAQNTLEFGHSWRSQPEICRSRCPSRAKRCPVEAQKLFEGSDFCGVLLNELGPFADCASVLSPQPYFHSCVADTCSYNGHYSALCNSISSYAAACQAAQLPVRQWRSDTFCMSCPENSHYELCGPRCPVVCTDLSSPANCSGGCEEGCQCDAGYVLSDGQCVLLSDCGCMHEGQYHPVGPFYTDKSCQKCDCKRGDVTCTPLENCSTKNSPDLQLGVCQVFAGFGYITFDGVTLPHHGACTYVLSALSSSKAMHDYTLQLSFVKDENEEHSVPFDNGELKAYQVGSKLRIRTRSGLGIDLSSTQYLRLTVPQVYDASASGLCGDFNGDRSDDLQLRNGRLANNFSDFLQSWAVLSPGQQCTDTCGRECAECNLVPQNRTICNNLLVGSVDFHHCWKNGVELDVYTDMCTRAVCAGAGHMAACLALEAYSAACQDKGLSVGAWREDTFCCKRIILIAV</sequence>
<comment type="subcellular location">
    <subcellularLocation>
        <location evidence="1">Cell membrane</location>
    </subcellularLocation>
</comment>
<dbReference type="GeneTree" id="ENSGT00950000183155"/>
<feature type="domain" description="VWFD" evidence="8">
    <location>
        <begin position="2097"/>
        <end position="2291"/>
    </location>
</feature>
<dbReference type="PANTHER" id="PTHR46160:SF9">
    <property type="entry name" value="PROTEIN PRY2-RELATED"/>
    <property type="match status" value="1"/>
</dbReference>
<feature type="domain" description="VWFD" evidence="8">
    <location>
        <begin position="6"/>
        <end position="170"/>
    </location>
</feature>
<dbReference type="InterPro" id="IPR052749">
    <property type="entry name" value="Alpha-tectorin"/>
</dbReference>
<keyword evidence="3" id="KW-0732">Signal</keyword>
<dbReference type="Gene3D" id="2.10.25.10">
    <property type="entry name" value="Laminin"/>
    <property type="match status" value="5"/>
</dbReference>
<evidence type="ECO:0000256" key="5">
    <source>
        <dbReference type="ARBA" id="ARBA00023136"/>
    </source>
</evidence>
<keyword evidence="7" id="KW-0325">Glycoprotein</keyword>
<dbReference type="InterPro" id="IPR025615">
    <property type="entry name" value="TILa_dom"/>
</dbReference>
<dbReference type="InParanoid" id="A0A3Q1FNK8"/>
<dbReference type="InterPro" id="IPR014853">
    <property type="entry name" value="VWF/SSPO/ZAN-like_Cys-rich_dom"/>
</dbReference>
<feature type="domain" description="VWFD" evidence="8">
    <location>
        <begin position="369"/>
        <end position="535"/>
    </location>
</feature>
<evidence type="ECO:0000256" key="4">
    <source>
        <dbReference type="ARBA" id="ARBA00022737"/>
    </source>
</evidence>
<dbReference type="CDD" id="cd19941">
    <property type="entry name" value="TIL"/>
    <property type="match status" value="5"/>
</dbReference>
<dbReference type="FunFam" id="2.10.25.10:FF:000055">
    <property type="entry name" value="alpha-tectorin isoform X1"/>
    <property type="match status" value="3"/>
</dbReference>
<evidence type="ECO:0000256" key="3">
    <source>
        <dbReference type="ARBA" id="ARBA00022729"/>
    </source>
</evidence>
<dbReference type="Pfam" id="PF01826">
    <property type="entry name" value="TIL"/>
    <property type="match status" value="5"/>
</dbReference>
<dbReference type="SMART" id="SM00216">
    <property type="entry name" value="VWD"/>
    <property type="match status" value="7"/>
</dbReference>
<dbReference type="Pfam" id="PF12714">
    <property type="entry name" value="TILa"/>
    <property type="match status" value="1"/>
</dbReference>
<feature type="domain" description="VWFD" evidence="8">
    <location>
        <begin position="1029"/>
        <end position="1227"/>
    </location>
</feature>
<dbReference type="InterPro" id="IPR036084">
    <property type="entry name" value="Ser_inhib-like_sf"/>
</dbReference>
<dbReference type="PANTHER" id="PTHR46160">
    <property type="entry name" value="ALPHA-TECTORIN-RELATED"/>
    <property type="match status" value="1"/>
</dbReference>
<evidence type="ECO:0000259" key="8">
    <source>
        <dbReference type="PROSITE" id="PS51233"/>
    </source>
</evidence>
<keyword evidence="10" id="KW-1185">Reference proteome</keyword>
<dbReference type="GO" id="GO:0005886">
    <property type="term" value="C:plasma membrane"/>
    <property type="evidence" value="ECO:0007669"/>
    <property type="project" value="UniProtKB-SubCell"/>
</dbReference>
<dbReference type="InterPro" id="IPR002919">
    <property type="entry name" value="TIL_dom"/>
</dbReference>
<dbReference type="SMART" id="SM00832">
    <property type="entry name" value="C8"/>
    <property type="match status" value="7"/>
</dbReference>
<dbReference type="Pfam" id="PF08742">
    <property type="entry name" value="C8"/>
    <property type="match status" value="6"/>
</dbReference>
<dbReference type="InterPro" id="IPR001846">
    <property type="entry name" value="VWF_type-D"/>
</dbReference>
<dbReference type="PROSITE" id="PS51233">
    <property type="entry name" value="VWFD"/>
    <property type="match status" value="7"/>
</dbReference>
<dbReference type="InterPro" id="IPR001007">
    <property type="entry name" value="VWF_dom"/>
</dbReference>
<keyword evidence="6" id="KW-1015">Disulfide bond</keyword>
<evidence type="ECO:0000313" key="10">
    <source>
        <dbReference type="Proteomes" id="UP000257200"/>
    </source>
</evidence>
<proteinExistence type="predicted"/>
<accession>A0A3Q1FNK8</accession>
<reference evidence="9" key="2">
    <citation type="submission" date="2025-09" db="UniProtKB">
        <authorList>
            <consortium name="Ensembl"/>
        </authorList>
    </citation>
    <scope>IDENTIFICATION</scope>
</reference>
<evidence type="ECO:0000313" key="9">
    <source>
        <dbReference type="Ensembl" id="ENSAPOP00000018049.1"/>
    </source>
</evidence>
<keyword evidence="2" id="KW-1003">Cell membrane</keyword>
<feature type="domain" description="VWFD" evidence="8">
    <location>
        <begin position="748"/>
        <end position="929"/>
    </location>
</feature>